<evidence type="ECO:0000313" key="4">
    <source>
        <dbReference type="Proteomes" id="UP000249720"/>
    </source>
</evidence>
<dbReference type="InterPro" id="IPR036005">
    <property type="entry name" value="Creatinase/aminopeptidase-like"/>
</dbReference>
<sequence length="426" mass="46138">MSIERRKFLKYSAGSAAAVSFFSGITGFVKSGKYSDPDWNSLHNMTGDVKPITVSERKTRIAKAQQLLQKNNMQALILDAGTSLNYFTGIRWWPSERTMVAIIPVKGEVTYVSPAFEADRLKELITIGNGVHIWQEDESPYEKIIKVLNENGITGGNIGMEERLRFFIFDGLRKAAPNMQFVSGDPISIPCRLIKSPAEIALLQKANDITLAAIKFAAANVKEGMSNNDISAIIGQAQRKMGAASDGALVTIGPASALPHGSIQPQHLKKGDILLMDCGCLVEGYTSDITRTIVFGAPPTDRQRTIWNLEKKAQAAGFAAAQIGQPCEAVDHAARKVLIDAGFGPGYQLPGCPHRTGHGIGMDGHEWGNMVNGNKQPIQVGMCFSVEPTIVIPGEMGLRLEDCAYIAEDGPHWFSKPANSIDAPFA</sequence>
<comment type="caution">
    <text evidence="3">The sequence shown here is derived from an EMBL/GenBank/DDBJ whole genome shotgun (WGS) entry which is preliminary data.</text>
</comment>
<reference evidence="3 4" key="1">
    <citation type="submission" date="2018-06" db="EMBL/GenBank/DDBJ databases">
        <title>Genomic Encyclopedia of Archaeal and Bacterial Type Strains, Phase II (KMG-II): from individual species to whole genera.</title>
        <authorList>
            <person name="Goeker M."/>
        </authorList>
    </citation>
    <scope>NUCLEOTIDE SEQUENCE [LARGE SCALE GENOMIC DNA]</scope>
    <source>
        <strain evidence="3 4">DSM 23241</strain>
    </source>
</reference>
<dbReference type="Pfam" id="PF00557">
    <property type="entry name" value="Peptidase_M24"/>
    <property type="match status" value="1"/>
</dbReference>
<dbReference type="InterPro" id="IPR050659">
    <property type="entry name" value="Peptidase_M24B"/>
</dbReference>
<dbReference type="Pfam" id="PF01321">
    <property type="entry name" value="Creatinase_N"/>
    <property type="match status" value="1"/>
</dbReference>
<dbReference type="RefSeq" id="WP_111294905.1">
    <property type="nucleotide sequence ID" value="NZ_QKZV01000004.1"/>
</dbReference>
<dbReference type="SUPFAM" id="SSF55920">
    <property type="entry name" value="Creatinase/aminopeptidase"/>
    <property type="match status" value="1"/>
</dbReference>
<evidence type="ECO:0000259" key="1">
    <source>
        <dbReference type="Pfam" id="PF00557"/>
    </source>
</evidence>
<dbReference type="SUPFAM" id="SSF53092">
    <property type="entry name" value="Creatinase/prolidase N-terminal domain"/>
    <property type="match status" value="1"/>
</dbReference>
<dbReference type="OrthoDB" id="9806388at2"/>
<gene>
    <name evidence="3" type="ORF">LX80_01536</name>
</gene>
<dbReference type="EMBL" id="QKZV01000004">
    <property type="protein sequence ID" value="PZX62842.1"/>
    <property type="molecule type" value="Genomic_DNA"/>
</dbReference>
<dbReference type="PANTHER" id="PTHR46112:SF3">
    <property type="entry name" value="AMINOPEPTIDASE YPDF"/>
    <property type="match status" value="1"/>
</dbReference>
<dbReference type="Proteomes" id="UP000249720">
    <property type="component" value="Unassembled WGS sequence"/>
</dbReference>
<evidence type="ECO:0000313" key="3">
    <source>
        <dbReference type="EMBL" id="PZX62842.1"/>
    </source>
</evidence>
<dbReference type="InterPro" id="IPR029149">
    <property type="entry name" value="Creatin/AminoP/Spt16_N"/>
</dbReference>
<dbReference type="Gene3D" id="3.40.350.10">
    <property type="entry name" value="Creatinase/prolidase N-terminal domain"/>
    <property type="match status" value="1"/>
</dbReference>
<proteinExistence type="predicted"/>
<name>A0A2W7THT3_9BACT</name>
<accession>A0A2W7THT3</accession>
<dbReference type="Gene3D" id="3.90.230.10">
    <property type="entry name" value="Creatinase/methionine aminopeptidase superfamily"/>
    <property type="match status" value="1"/>
</dbReference>
<protein>
    <submittedName>
        <fullName evidence="3">Xaa-Pro dipeptidase</fullName>
    </submittedName>
</protein>
<feature type="domain" description="Peptidase M24" evidence="1">
    <location>
        <begin position="202"/>
        <end position="407"/>
    </location>
</feature>
<dbReference type="InterPro" id="IPR000587">
    <property type="entry name" value="Creatinase_N"/>
</dbReference>
<dbReference type="PANTHER" id="PTHR46112">
    <property type="entry name" value="AMINOPEPTIDASE"/>
    <property type="match status" value="1"/>
</dbReference>
<dbReference type="AlphaFoldDB" id="A0A2W7THT3"/>
<evidence type="ECO:0000259" key="2">
    <source>
        <dbReference type="Pfam" id="PF01321"/>
    </source>
</evidence>
<feature type="domain" description="Creatinase N-terminal" evidence="2">
    <location>
        <begin position="60"/>
        <end position="194"/>
    </location>
</feature>
<dbReference type="InterPro" id="IPR000994">
    <property type="entry name" value="Pept_M24"/>
</dbReference>
<dbReference type="InterPro" id="IPR006311">
    <property type="entry name" value="TAT_signal"/>
</dbReference>
<keyword evidence="4" id="KW-1185">Reference proteome</keyword>
<dbReference type="PROSITE" id="PS51318">
    <property type="entry name" value="TAT"/>
    <property type="match status" value="1"/>
</dbReference>
<organism evidence="3 4">
    <name type="scientific">Hydrotalea sandarakina</name>
    <dbReference type="NCBI Taxonomy" id="1004304"/>
    <lineage>
        <taxon>Bacteria</taxon>
        <taxon>Pseudomonadati</taxon>
        <taxon>Bacteroidota</taxon>
        <taxon>Chitinophagia</taxon>
        <taxon>Chitinophagales</taxon>
        <taxon>Chitinophagaceae</taxon>
        <taxon>Hydrotalea</taxon>
    </lineage>
</organism>